<dbReference type="PANTHER" id="PTHR42732:SF4">
    <property type="entry name" value="BETA-MANNOSIDASE"/>
    <property type="match status" value="1"/>
</dbReference>
<evidence type="ECO:0000256" key="3">
    <source>
        <dbReference type="ARBA" id="ARBA00023295"/>
    </source>
</evidence>
<feature type="domain" description="Glycoside hydrolase family 2 catalytic" evidence="5">
    <location>
        <begin position="367"/>
        <end position="508"/>
    </location>
</feature>
<protein>
    <submittedName>
        <fullName evidence="7">Glycoside hydrolase superfamily</fullName>
    </submittedName>
</protein>
<dbReference type="Proteomes" id="UP001148312">
    <property type="component" value="Unassembled WGS sequence"/>
</dbReference>
<dbReference type="AlphaFoldDB" id="A0A9W9X2V6"/>
<dbReference type="GO" id="GO:0005975">
    <property type="term" value="P:carbohydrate metabolic process"/>
    <property type="evidence" value="ECO:0007669"/>
    <property type="project" value="InterPro"/>
</dbReference>
<dbReference type="PANTHER" id="PTHR42732">
    <property type="entry name" value="BETA-GALACTOSIDASE"/>
    <property type="match status" value="1"/>
</dbReference>
<dbReference type="InterPro" id="IPR036156">
    <property type="entry name" value="Beta-gal/glucu_dom_sf"/>
</dbReference>
<dbReference type="InterPro" id="IPR006103">
    <property type="entry name" value="Glyco_hydro_2_cat"/>
</dbReference>
<keyword evidence="3" id="KW-0326">Glycosidase</keyword>
<dbReference type="InterPro" id="IPR006104">
    <property type="entry name" value="Glyco_hydro_2_N"/>
</dbReference>
<name>A0A9W9X2V6_9EURO</name>
<dbReference type="GeneID" id="81626821"/>
<dbReference type="EMBL" id="JAPWDQ010000009">
    <property type="protein sequence ID" value="KAJ5481077.1"/>
    <property type="molecule type" value="Genomic_DNA"/>
</dbReference>
<dbReference type="SUPFAM" id="SSF49303">
    <property type="entry name" value="beta-Galactosidase/glucuronidase domain"/>
    <property type="match status" value="1"/>
</dbReference>
<evidence type="ECO:0000313" key="7">
    <source>
        <dbReference type="EMBL" id="KAJ5481077.1"/>
    </source>
</evidence>
<organism evidence="7 8">
    <name type="scientific">Penicillium diatomitis</name>
    <dbReference type="NCBI Taxonomy" id="2819901"/>
    <lineage>
        <taxon>Eukaryota</taxon>
        <taxon>Fungi</taxon>
        <taxon>Dikarya</taxon>
        <taxon>Ascomycota</taxon>
        <taxon>Pezizomycotina</taxon>
        <taxon>Eurotiomycetes</taxon>
        <taxon>Eurotiomycetidae</taxon>
        <taxon>Eurotiales</taxon>
        <taxon>Aspergillaceae</taxon>
        <taxon>Penicillium</taxon>
    </lineage>
</organism>
<dbReference type="Gene3D" id="2.60.40.10">
    <property type="entry name" value="Immunoglobulins"/>
    <property type="match status" value="1"/>
</dbReference>
<evidence type="ECO:0000313" key="8">
    <source>
        <dbReference type="Proteomes" id="UP001148312"/>
    </source>
</evidence>
<reference evidence="7" key="2">
    <citation type="journal article" date="2023" name="IMA Fungus">
        <title>Comparative genomic study of the Penicillium genus elucidates a diverse pangenome and 15 lateral gene transfer events.</title>
        <authorList>
            <person name="Petersen C."/>
            <person name="Sorensen T."/>
            <person name="Nielsen M.R."/>
            <person name="Sondergaard T.E."/>
            <person name="Sorensen J.L."/>
            <person name="Fitzpatrick D.A."/>
            <person name="Frisvad J.C."/>
            <person name="Nielsen K.L."/>
        </authorList>
    </citation>
    <scope>NUCLEOTIDE SEQUENCE</scope>
    <source>
        <strain evidence="7">IBT 30728</strain>
    </source>
</reference>
<dbReference type="InterPro" id="IPR051913">
    <property type="entry name" value="GH2_Domain-Containing"/>
</dbReference>
<dbReference type="Gene3D" id="3.20.20.80">
    <property type="entry name" value="Glycosidases"/>
    <property type="match status" value="1"/>
</dbReference>
<keyword evidence="8" id="KW-1185">Reference proteome</keyword>
<keyword evidence="2 7" id="KW-0378">Hydrolase</keyword>
<evidence type="ECO:0000256" key="1">
    <source>
        <dbReference type="ARBA" id="ARBA00007401"/>
    </source>
</evidence>
<proteinExistence type="inferred from homology"/>
<dbReference type="InterPro" id="IPR013783">
    <property type="entry name" value="Ig-like_fold"/>
</dbReference>
<dbReference type="RefSeq" id="XP_056788507.1">
    <property type="nucleotide sequence ID" value="XM_056936572.1"/>
</dbReference>
<gene>
    <name evidence="7" type="ORF">N7539_006971</name>
</gene>
<dbReference type="SUPFAM" id="SSF51445">
    <property type="entry name" value="(Trans)glycosidases"/>
    <property type="match status" value="1"/>
</dbReference>
<dbReference type="SUPFAM" id="SSF49785">
    <property type="entry name" value="Galactose-binding domain-like"/>
    <property type="match status" value="1"/>
</dbReference>
<comment type="similarity">
    <text evidence="1">Belongs to the glycosyl hydrolase 2 family.</text>
</comment>
<dbReference type="InterPro" id="IPR017853">
    <property type="entry name" value="GH"/>
</dbReference>
<feature type="domain" description="Glycosyl hydrolases family 2 sugar binding" evidence="6">
    <location>
        <begin position="26"/>
        <end position="152"/>
    </location>
</feature>
<dbReference type="GO" id="GO:0004553">
    <property type="term" value="F:hydrolase activity, hydrolyzing O-glycosyl compounds"/>
    <property type="evidence" value="ECO:0007669"/>
    <property type="project" value="InterPro"/>
</dbReference>
<evidence type="ECO:0000259" key="4">
    <source>
        <dbReference type="Pfam" id="PF00703"/>
    </source>
</evidence>
<evidence type="ECO:0000256" key="2">
    <source>
        <dbReference type="ARBA" id="ARBA00022801"/>
    </source>
</evidence>
<dbReference type="Gene3D" id="2.60.120.260">
    <property type="entry name" value="Galactose-binding domain-like"/>
    <property type="match status" value="1"/>
</dbReference>
<dbReference type="Pfam" id="PF02836">
    <property type="entry name" value="Glyco_hydro_2_C"/>
    <property type="match status" value="1"/>
</dbReference>
<dbReference type="InterPro" id="IPR006102">
    <property type="entry name" value="Ig-like_GH2"/>
</dbReference>
<feature type="domain" description="Glycoside hydrolase family 2 immunoglobulin-like beta-sandwich" evidence="4">
    <location>
        <begin position="211"/>
        <end position="323"/>
    </location>
</feature>
<dbReference type="Pfam" id="PF02837">
    <property type="entry name" value="Glyco_hydro_2_N"/>
    <property type="match status" value="1"/>
</dbReference>
<comment type="caution">
    <text evidence="7">The sequence shown here is derived from an EMBL/GenBank/DDBJ whole genome shotgun (WGS) entry which is preliminary data.</text>
</comment>
<evidence type="ECO:0000259" key="6">
    <source>
        <dbReference type="Pfam" id="PF02837"/>
    </source>
</evidence>
<dbReference type="InterPro" id="IPR008979">
    <property type="entry name" value="Galactose-bd-like_sf"/>
</dbReference>
<accession>A0A9W9X2V6</accession>
<evidence type="ECO:0000259" key="5">
    <source>
        <dbReference type="Pfam" id="PF02836"/>
    </source>
</evidence>
<reference evidence="7" key="1">
    <citation type="submission" date="2022-12" db="EMBL/GenBank/DDBJ databases">
        <authorList>
            <person name="Petersen C."/>
        </authorList>
    </citation>
    <scope>NUCLEOTIDE SEQUENCE</scope>
    <source>
        <strain evidence="7">IBT 30728</strain>
    </source>
</reference>
<dbReference type="Pfam" id="PF00703">
    <property type="entry name" value="Glyco_hydro_2"/>
    <property type="match status" value="1"/>
</dbReference>
<sequence>MAVSPAIKTVAYPRPDFQRRNLNWASLDDAWDFIFDDSDSGLSERWQQKGLPAQNEGHGKRQIQVPYAFQFPASGIGLHEAHEVLWYERVISDIRTSDEQSNRLILRFGAVDYECSVWVDGKLVGGHQGGHVPFDLDISDVMVGNTEARLTIRARDSPTDLTQPRGKQYWGSVSESIYYTPTSGIWLSVWMESVPATRLGCGSYGTVLRSDDIANGRLHARVAIVDKGRATTKYRVEIEASLAGKLVSRAVRDVPVDRNFVQLDLDMKAPGLLQSRALPGFDGCWRDDLALWEPEHPVLYDLTLRLYSNDQLIDEVCTSTGMRSISWTAGNGTFQLNGKPFFQALVLDQGYWPETGMTPPSPESHKLDIELSMAMGFNGCRKHQKVEDPAFLYWADRLGYLVWGEMANAYEFADDVERFNNEWTAAVKRDINHPCIVTWTPVNESWGYTSLNDNIEQRNHIRSLYYMTKTLDPSRPVNDNCGWEHVLTDLTTYHDYADSAELTKTCAEMEGGILAPKAAHDMFTPPIFHGSILVDEGAQHRPGAPVICTEFGGVNIAPASGTTAGERDWGYTTASDSTDLLARFEKLVMAVVRGGHSCGLVYTQLYDVEQEVNGLYSYDRRAKIPAEKVKAILDEAQAYYYKHVAPTATRLQNRQKRH</sequence>